<dbReference type="InterPro" id="IPR014729">
    <property type="entry name" value="Rossmann-like_a/b/a_fold"/>
</dbReference>
<keyword evidence="3 9" id="KW-0436">Ligase</keyword>
<dbReference type="InterPro" id="IPR011035">
    <property type="entry name" value="Ribosomal_bL25/Gln-tRNA_synth"/>
</dbReference>
<dbReference type="InterPro" id="IPR050132">
    <property type="entry name" value="Gln/Glu-tRNA_Ligase"/>
</dbReference>
<dbReference type="EMBL" id="NKCK01000131">
    <property type="protein sequence ID" value="RSL97012.1"/>
    <property type="molecule type" value="Genomic_DNA"/>
</dbReference>
<evidence type="ECO:0000313" key="15">
    <source>
        <dbReference type="Proteomes" id="UP000287144"/>
    </source>
</evidence>
<dbReference type="GO" id="GO:0004819">
    <property type="term" value="F:glutamine-tRNA ligase activity"/>
    <property type="evidence" value="ECO:0007669"/>
    <property type="project" value="UniProtKB-EC"/>
</dbReference>
<keyword evidence="6 9" id="KW-0648">Protein biosynthesis</keyword>
<organism evidence="14 15">
    <name type="scientific">Fusarium oligoseptatum</name>
    <dbReference type="NCBI Taxonomy" id="2604345"/>
    <lineage>
        <taxon>Eukaryota</taxon>
        <taxon>Fungi</taxon>
        <taxon>Dikarya</taxon>
        <taxon>Ascomycota</taxon>
        <taxon>Pezizomycotina</taxon>
        <taxon>Sordariomycetes</taxon>
        <taxon>Hypocreomycetidae</taxon>
        <taxon>Hypocreales</taxon>
        <taxon>Nectriaceae</taxon>
        <taxon>Fusarium</taxon>
        <taxon>Fusarium solani species complex</taxon>
    </lineage>
</organism>
<dbReference type="FunFam" id="3.40.50.620:FF:000183">
    <property type="entry name" value="Glutaminyl-tRNA synthetase"/>
    <property type="match status" value="1"/>
</dbReference>
<dbReference type="NCBIfam" id="TIGR00440">
    <property type="entry name" value="glnS"/>
    <property type="match status" value="1"/>
</dbReference>
<dbReference type="Pfam" id="PF03950">
    <property type="entry name" value="tRNA-synt_1c_C"/>
    <property type="match status" value="1"/>
</dbReference>
<dbReference type="PROSITE" id="PS00178">
    <property type="entry name" value="AA_TRNA_LIGASE_I"/>
    <property type="match status" value="1"/>
</dbReference>
<evidence type="ECO:0000256" key="4">
    <source>
        <dbReference type="ARBA" id="ARBA00022741"/>
    </source>
</evidence>
<feature type="domain" description="tRNA synthetases class I (E and Q) anti-codon binding" evidence="13">
    <location>
        <begin position="523"/>
        <end position="579"/>
    </location>
</feature>
<proteinExistence type="inferred from homology"/>
<dbReference type="InterPro" id="IPR020056">
    <property type="entry name" value="Rbsml_bL25/Gln-tRNA_synth_N"/>
</dbReference>
<comment type="caution">
    <text evidence="14">The sequence shown here is derived from an EMBL/GenBank/DDBJ whole genome shotgun (WGS) entry which is preliminary data.</text>
</comment>
<keyword evidence="5 9" id="KW-0067">ATP-binding</keyword>
<evidence type="ECO:0000256" key="6">
    <source>
        <dbReference type="ARBA" id="ARBA00022917"/>
    </source>
</evidence>
<keyword evidence="15" id="KW-1185">Reference proteome</keyword>
<sequence>MTSKPILIMSDPVAEVTEGTVKLVLDEVTGEQVTRNELKKRTQKRAKKAAAQAAREQKAKDPKPAAAPKPKAQEPTQLDPDAMFKQGFLSEVYKERPVKPVVTRFPPEPNGYLHLGHAKAIAIDFGFARFHGGKTILRYDDTNPDEEEEVYFEWILKIIKWLGFTPADITYSSDNFQKLFDLAKELIKKDKAYVCHCNEAEIKLQRGGKDGKEGPRYRCKHAEQDVETNLQKFQDMHDGKYEPMAAFLRMKQDITSGNPQMWDLAAYRIPKKQKPHHRAPEWKIFPTYDFTHCLCDSFEGITHSLCTTEFILSRESYEWLNKTLEVYEPMQREFGRLNVSGTIMSKRALKKLVEGGIVRGWDDPRLYTLIAIRRRGIPPGALLSFVNELGVTTAKTLIQITRFEQSVRRYLENTVPRLMLVLDPVAVTIEDLEETQELDVPYSPKDPKFGNHKVRLTKTVYIDRSDFREEDIKGYFRLAPGKTVGLLNAPHPIKATSFEKDESGKVTSIKAVFDKESKPKTYIQWVPDGSIKLEVRVHSPLFKSEDPTSVEGGFLNDINPNSEVVYTDALIEEGFNEVRQKAPWPVTAGETSEDSGPETVRFQAMRVAYFAMDSDSTDDKIVLNRIVSLKEDSGKN</sequence>
<reference evidence="14 15" key="1">
    <citation type="submission" date="2017-06" db="EMBL/GenBank/DDBJ databases">
        <title>Comparative genomic analysis of Ambrosia Fusariam Clade fungi.</title>
        <authorList>
            <person name="Stajich J.E."/>
            <person name="Carrillo J."/>
            <person name="Kijimoto T."/>
            <person name="Eskalen A."/>
            <person name="O'Donnell K."/>
            <person name="Kasson M."/>
        </authorList>
    </citation>
    <scope>NUCLEOTIDE SEQUENCE [LARGE SCALE GENOMIC DNA]</scope>
    <source>
        <strain evidence="14 15">NRRL62579</strain>
    </source>
</reference>
<evidence type="ECO:0000259" key="13">
    <source>
        <dbReference type="Pfam" id="PF20974"/>
    </source>
</evidence>
<dbReference type="FunFam" id="2.40.240.10:FF:000007">
    <property type="entry name" value="Glutamine--tRNA ligase"/>
    <property type="match status" value="1"/>
</dbReference>
<dbReference type="Pfam" id="PF20974">
    <property type="entry name" value="tRNA-synt_1c_C2"/>
    <property type="match status" value="1"/>
</dbReference>
<dbReference type="Gene3D" id="2.40.240.10">
    <property type="entry name" value="Ribosomal Protein L25, Chain P"/>
    <property type="match status" value="2"/>
</dbReference>
<dbReference type="InterPro" id="IPR004514">
    <property type="entry name" value="Gln-tRNA-synth"/>
</dbReference>
<keyword evidence="7 9" id="KW-0030">Aminoacyl-tRNA synthetase</keyword>
<dbReference type="FunFam" id="2.40.240.10:FF:000015">
    <property type="entry name" value="Glutaminyl-tRNA synthetase"/>
    <property type="match status" value="1"/>
</dbReference>
<comment type="catalytic activity">
    <reaction evidence="8">
        <text>tRNA(Gln) + L-glutamine + ATP = L-glutaminyl-tRNA(Gln) + AMP + diphosphate</text>
        <dbReference type="Rhea" id="RHEA:20121"/>
        <dbReference type="Rhea" id="RHEA-COMP:9662"/>
        <dbReference type="Rhea" id="RHEA-COMP:9681"/>
        <dbReference type="ChEBI" id="CHEBI:30616"/>
        <dbReference type="ChEBI" id="CHEBI:33019"/>
        <dbReference type="ChEBI" id="CHEBI:58359"/>
        <dbReference type="ChEBI" id="CHEBI:78442"/>
        <dbReference type="ChEBI" id="CHEBI:78521"/>
        <dbReference type="ChEBI" id="CHEBI:456215"/>
        <dbReference type="EC" id="6.1.1.18"/>
    </reaction>
</comment>
<evidence type="ECO:0000313" key="14">
    <source>
        <dbReference type="EMBL" id="RSL97012.1"/>
    </source>
</evidence>
<dbReference type="Pfam" id="PF00749">
    <property type="entry name" value="tRNA-synt_1c"/>
    <property type="match status" value="1"/>
</dbReference>
<dbReference type="GO" id="GO:0005524">
    <property type="term" value="F:ATP binding"/>
    <property type="evidence" value="ECO:0007669"/>
    <property type="project" value="UniProtKB-KW"/>
</dbReference>
<evidence type="ECO:0000256" key="10">
    <source>
        <dbReference type="SAM" id="MobiDB-lite"/>
    </source>
</evidence>
<dbReference type="Proteomes" id="UP000287144">
    <property type="component" value="Unassembled WGS sequence"/>
</dbReference>
<dbReference type="InterPro" id="IPR000924">
    <property type="entry name" value="Glu/Gln-tRNA-synth"/>
</dbReference>
<comment type="similarity">
    <text evidence="1 9">Belongs to the class-I aminoacyl-tRNA synthetase family.</text>
</comment>
<dbReference type="SUPFAM" id="SSF52374">
    <property type="entry name" value="Nucleotidylyl transferase"/>
    <property type="match status" value="1"/>
</dbReference>
<dbReference type="InterPro" id="IPR001412">
    <property type="entry name" value="aa-tRNA-synth_I_CS"/>
</dbReference>
<dbReference type="STRING" id="1325735.A0A428T4Q5"/>
<evidence type="ECO:0000256" key="8">
    <source>
        <dbReference type="ARBA" id="ARBA00048270"/>
    </source>
</evidence>
<evidence type="ECO:0000256" key="2">
    <source>
        <dbReference type="ARBA" id="ARBA00012836"/>
    </source>
</evidence>
<gene>
    <name evidence="14" type="ORF">CEP52_011145</name>
</gene>
<accession>A0A428T4Q5</accession>
<evidence type="ECO:0000256" key="1">
    <source>
        <dbReference type="ARBA" id="ARBA00005594"/>
    </source>
</evidence>
<dbReference type="InterPro" id="IPR020059">
    <property type="entry name" value="Glu/Gln-tRNA-synth_Ib_codon-bd"/>
</dbReference>
<dbReference type="GO" id="GO:0006425">
    <property type="term" value="P:glutaminyl-tRNA aminoacylation"/>
    <property type="evidence" value="ECO:0007669"/>
    <property type="project" value="InterPro"/>
</dbReference>
<dbReference type="PANTHER" id="PTHR43097">
    <property type="entry name" value="GLUTAMINE-TRNA LIGASE"/>
    <property type="match status" value="1"/>
</dbReference>
<protein>
    <recommendedName>
        <fullName evidence="2">glutamine--tRNA ligase</fullName>
        <ecNumber evidence="2">6.1.1.18</ecNumber>
    </recommendedName>
</protein>
<feature type="domain" description="Glutamyl/glutaminyl-tRNA synthetase class Ib anti-codon binding" evidence="12">
    <location>
        <begin position="416"/>
        <end position="513"/>
    </location>
</feature>
<evidence type="ECO:0000259" key="11">
    <source>
        <dbReference type="Pfam" id="PF00749"/>
    </source>
</evidence>
<name>A0A428T4Q5_9HYPO</name>
<dbReference type="PRINTS" id="PR00987">
    <property type="entry name" value="TRNASYNTHGLU"/>
</dbReference>
<feature type="domain" description="Glutamyl/glutaminyl-tRNA synthetase class Ib catalytic" evidence="11">
    <location>
        <begin position="101"/>
        <end position="412"/>
    </location>
</feature>
<dbReference type="AlphaFoldDB" id="A0A428T4Q5"/>
<evidence type="ECO:0000256" key="7">
    <source>
        <dbReference type="ARBA" id="ARBA00023146"/>
    </source>
</evidence>
<dbReference type="SUPFAM" id="SSF50715">
    <property type="entry name" value="Ribosomal protein L25-like"/>
    <property type="match status" value="1"/>
</dbReference>
<dbReference type="PANTHER" id="PTHR43097:SF4">
    <property type="entry name" value="GLUTAMINE--TRNA LIGASE"/>
    <property type="match status" value="1"/>
</dbReference>
<dbReference type="InterPro" id="IPR020058">
    <property type="entry name" value="Glu/Gln-tRNA-synth_Ib_cat-dom"/>
</dbReference>
<keyword evidence="4 9" id="KW-0547">Nucleotide-binding</keyword>
<dbReference type="InterPro" id="IPR049437">
    <property type="entry name" value="tRNA-synt_1c_C2"/>
</dbReference>
<evidence type="ECO:0000256" key="5">
    <source>
        <dbReference type="ARBA" id="ARBA00022840"/>
    </source>
</evidence>
<dbReference type="EC" id="6.1.1.18" evidence="2"/>
<dbReference type="GO" id="GO:0005829">
    <property type="term" value="C:cytosol"/>
    <property type="evidence" value="ECO:0007669"/>
    <property type="project" value="TreeGrafter"/>
</dbReference>
<evidence type="ECO:0000256" key="9">
    <source>
        <dbReference type="RuleBase" id="RU363037"/>
    </source>
</evidence>
<evidence type="ECO:0000256" key="3">
    <source>
        <dbReference type="ARBA" id="ARBA00022598"/>
    </source>
</evidence>
<dbReference type="Gene3D" id="3.40.50.620">
    <property type="entry name" value="HUPs"/>
    <property type="match status" value="1"/>
</dbReference>
<evidence type="ECO:0000259" key="12">
    <source>
        <dbReference type="Pfam" id="PF03950"/>
    </source>
</evidence>
<feature type="region of interest" description="Disordered" evidence="10">
    <location>
        <begin position="31"/>
        <end position="80"/>
    </location>
</feature>